<dbReference type="HOGENOM" id="CLU_328995_0_0_1"/>
<feature type="region of interest" description="Disordered" evidence="2">
    <location>
        <begin position="588"/>
        <end position="607"/>
    </location>
</feature>
<sequence>MAQREIPGFYYDLTGSITDAEKGKYFQVQANHIAPQGAKYSHENVRKEKEQSRWWNISTRIPLDTKDRSRSSQSDTLSMSEICKRKRSAAMKQKREMQTVRRSRVLDSASAAGIGLWREQGRSHFANYEARIAAMAAQFQGYETLSLKSCESCGKRDNIHDFFIDDELDAILMALGSRNFGRVQFLGESQNAYDIAAFRSDISSVSISSSRTLIATSYDRQHPGNVFVAGMAGSIDMEGSPPILDSPAPCYSMLGGPETALWTASPCPAGATRDIIAIGSSEGVYMLDSRGDLLQHHRLREDVRSIDWLTPTVAVGGTKSGPVYLWDARAAGTSLRFKHTSGVTGVRSLGDGSRVLVSGFKGTSIYDTRMTSRPKGPHTPSPALLRMAPMKTEFPKVSMDVLTDAQLLATADDDNVIQLHSLSSGKLMGSLNGANPSKEKGRIHRMRFVHSSDDRPTLMRCFHLLSFSALLAINIHGNLHNYATVIYEAAQSHRPHASQSGITHHGPTHIRKTYTQQSAITSLHQSIANDKAIHHDLRLLFYPAHHKPSNHSFHKRLSTHLTATSTKPLHTRTTTAATMSDAEDDYMSMSFADPPPPTNPKTSLQRHQERLRIASLKSHPATKKQLEAEAEAAREKALATSTLTPTSKGAQMMAKMGFKGGALGKSANARTEPIEINVKEGKGGIGMDNEKKRKIREAMEELQGKEKKQKAEEGEYRIRVAAEREEKKKEGQWWGAMKVCEKLDTEEEEEKTGRKAEVPAKRANLLWRNLAMQREQRDRDRVLRKGALDSLSSRYQDDEADADDKLAMGTEIEEYEDEEDKELDDYNALEIGERLDKVVEYLRKTYHYCFWCKYRYPDEQMEGCPGLTEEEHD</sequence>
<dbReference type="STRING" id="1043002.A0A074XJS8"/>
<keyword evidence="1" id="KW-0175">Coiled coil</keyword>
<dbReference type="PANTHER" id="PTHR21032">
    <property type="entry name" value="G PATCH DOMAIN-CONTAINING PROTEIN 11"/>
    <property type="match status" value="1"/>
</dbReference>
<dbReference type="SMART" id="SM01173">
    <property type="entry name" value="DUF4187"/>
    <property type="match status" value="1"/>
</dbReference>
<organism evidence="4 5">
    <name type="scientific">Aureobasidium pullulans EXF-150</name>
    <dbReference type="NCBI Taxonomy" id="1043002"/>
    <lineage>
        <taxon>Eukaryota</taxon>
        <taxon>Fungi</taxon>
        <taxon>Dikarya</taxon>
        <taxon>Ascomycota</taxon>
        <taxon>Pezizomycotina</taxon>
        <taxon>Dothideomycetes</taxon>
        <taxon>Dothideomycetidae</taxon>
        <taxon>Dothideales</taxon>
        <taxon>Saccotheciaceae</taxon>
        <taxon>Aureobasidium</taxon>
    </lineage>
</organism>
<accession>A0A074XJS8</accession>
<dbReference type="PROSITE" id="PS50174">
    <property type="entry name" value="G_PATCH"/>
    <property type="match status" value="1"/>
</dbReference>
<evidence type="ECO:0000313" key="5">
    <source>
        <dbReference type="Proteomes" id="UP000030706"/>
    </source>
</evidence>
<dbReference type="InterPro" id="IPR039249">
    <property type="entry name" value="GPATCH11"/>
</dbReference>
<dbReference type="Proteomes" id="UP000030706">
    <property type="component" value="Unassembled WGS sequence"/>
</dbReference>
<dbReference type="Gene3D" id="2.130.10.10">
    <property type="entry name" value="YVTN repeat-like/Quinoprotein amine dehydrogenase"/>
    <property type="match status" value="1"/>
</dbReference>
<dbReference type="InterPro" id="IPR036322">
    <property type="entry name" value="WD40_repeat_dom_sf"/>
</dbReference>
<evidence type="ECO:0000259" key="3">
    <source>
        <dbReference type="PROSITE" id="PS50174"/>
    </source>
</evidence>
<feature type="compositionally biased region" description="Basic and acidic residues" evidence="2">
    <location>
        <begin position="624"/>
        <end position="633"/>
    </location>
</feature>
<feature type="coiled-coil region" evidence="1">
    <location>
        <begin position="688"/>
        <end position="715"/>
    </location>
</feature>
<dbReference type="RefSeq" id="XP_029761962.1">
    <property type="nucleotide sequence ID" value="XM_029906921.1"/>
</dbReference>
<evidence type="ECO:0000313" key="4">
    <source>
        <dbReference type="EMBL" id="KEQ85775.1"/>
    </source>
</evidence>
<keyword evidence="5" id="KW-1185">Reference proteome</keyword>
<dbReference type="GO" id="GO:0003676">
    <property type="term" value="F:nucleic acid binding"/>
    <property type="evidence" value="ECO:0007669"/>
    <property type="project" value="InterPro"/>
</dbReference>
<dbReference type="AlphaFoldDB" id="A0A074XJS8"/>
<evidence type="ECO:0000256" key="1">
    <source>
        <dbReference type="SAM" id="Coils"/>
    </source>
</evidence>
<dbReference type="InterPro" id="IPR025239">
    <property type="entry name" value="DUF4187"/>
</dbReference>
<proteinExistence type="predicted"/>
<dbReference type="Pfam" id="PF13821">
    <property type="entry name" value="DUF4187"/>
    <property type="match status" value="1"/>
</dbReference>
<reference evidence="4 5" key="1">
    <citation type="journal article" date="2014" name="BMC Genomics">
        <title>Genome sequencing of four Aureobasidium pullulans varieties: biotechnological potential, stress tolerance, and description of new species.</title>
        <authorList>
            <person name="Gostin Ar C."/>
            <person name="Ohm R.A."/>
            <person name="Kogej T."/>
            <person name="Sonjak S."/>
            <person name="Turk M."/>
            <person name="Zajc J."/>
            <person name="Zalar P."/>
            <person name="Grube M."/>
            <person name="Sun H."/>
            <person name="Han J."/>
            <person name="Sharma A."/>
            <person name="Chiniquy J."/>
            <person name="Ngan C.Y."/>
            <person name="Lipzen A."/>
            <person name="Barry K."/>
            <person name="Grigoriev I.V."/>
            <person name="Gunde-Cimerman N."/>
        </authorList>
    </citation>
    <scope>NUCLEOTIDE SEQUENCE [LARGE SCALE GENOMIC DNA]</scope>
    <source>
        <strain evidence="4 5">EXF-150</strain>
    </source>
</reference>
<dbReference type="SMART" id="SM00443">
    <property type="entry name" value="G_patch"/>
    <property type="match status" value="1"/>
</dbReference>
<dbReference type="PANTHER" id="PTHR21032:SF0">
    <property type="entry name" value="G PATCH DOMAIN-CONTAINING PROTEIN 11"/>
    <property type="match status" value="1"/>
</dbReference>
<protein>
    <recommendedName>
        <fullName evidence="3">G-patch domain-containing protein</fullName>
    </recommendedName>
</protein>
<dbReference type="InterPro" id="IPR015943">
    <property type="entry name" value="WD40/YVTN_repeat-like_dom_sf"/>
</dbReference>
<dbReference type="InterPro" id="IPR000467">
    <property type="entry name" value="G_patch_dom"/>
</dbReference>
<dbReference type="GO" id="GO:0000776">
    <property type="term" value="C:kinetochore"/>
    <property type="evidence" value="ECO:0007669"/>
    <property type="project" value="TreeGrafter"/>
</dbReference>
<feature type="region of interest" description="Disordered" evidence="2">
    <location>
        <begin position="614"/>
        <end position="633"/>
    </location>
</feature>
<evidence type="ECO:0000256" key="2">
    <source>
        <dbReference type="SAM" id="MobiDB-lite"/>
    </source>
</evidence>
<feature type="domain" description="G-patch" evidence="3">
    <location>
        <begin position="645"/>
        <end position="690"/>
    </location>
</feature>
<dbReference type="SUPFAM" id="SSF50978">
    <property type="entry name" value="WD40 repeat-like"/>
    <property type="match status" value="1"/>
</dbReference>
<dbReference type="Pfam" id="PF01585">
    <property type="entry name" value="G-patch"/>
    <property type="match status" value="1"/>
</dbReference>
<gene>
    <name evidence="4" type="ORF">M438DRAFT_353932</name>
</gene>
<dbReference type="GeneID" id="40749227"/>
<name>A0A074XJS8_AURPU</name>
<dbReference type="OrthoDB" id="128867at2759"/>
<dbReference type="EMBL" id="KL584979">
    <property type="protein sequence ID" value="KEQ85775.1"/>
    <property type="molecule type" value="Genomic_DNA"/>
</dbReference>